<feature type="region of interest" description="Disordered" evidence="1">
    <location>
        <begin position="6"/>
        <end position="27"/>
    </location>
</feature>
<dbReference type="Proteomes" id="UP000026962">
    <property type="component" value="Chromosome 1"/>
</dbReference>
<reference evidence="2" key="1">
    <citation type="submission" date="2015-04" db="UniProtKB">
        <authorList>
            <consortium name="EnsemblPlants"/>
        </authorList>
    </citation>
    <scope>IDENTIFICATION</scope>
</reference>
<dbReference type="HOGENOM" id="CLU_1322765_0_0_1"/>
<name>A0A0E0JHF7_ORYPU</name>
<evidence type="ECO:0000313" key="3">
    <source>
        <dbReference type="Proteomes" id="UP000026962"/>
    </source>
</evidence>
<keyword evidence="3" id="KW-1185">Reference proteome</keyword>
<dbReference type="Gramene" id="OPUNC01G12150.1">
    <property type="protein sequence ID" value="OPUNC01G12150.1"/>
    <property type="gene ID" value="OPUNC01G12150"/>
</dbReference>
<proteinExistence type="predicted"/>
<sequence>MVLEAASRAIDHLPRGHPRSCSPPSPACAPRGVFGPDAAETRVVDRRRVVPAPASRCGDGWIRLGPGRTAGAFLSSPAVSDWTIGKKRIHGPLPANDMESRLIKVEYAIRDIICDELEKLKQQEADMRLSATQFEESSRQYFCSIMKAANWLGLAGWLTTVILNKQLITTTWNMWEQKKSKGDKGLWVTVGALRQDVTAEAVGCCSLP</sequence>
<organism evidence="2">
    <name type="scientific">Oryza punctata</name>
    <name type="common">Red rice</name>
    <dbReference type="NCBI Taxonomy" id="4537"/>
    <lineage>
        <taxon>Eukaryota</taxon>
        <taxon>Viridiplantae</taxon>
        <taxon>Streptophyta</taxon>
        <taxon>Embryophyta</taxon>
        <taxon>Tracheophyta</taxon>
        <taxon>Spermatophyta</taxon>
        <taxon>Magnoliopsida</taxon>
        <taxon>Liliopsida</taxon>
        <taxon>Poales</taxon>
        <taxon>Poaceae</taxon>
        <taxon>BOP clade</taxon>
        <taxon>Oryzoideae</taxon>
        <taxon>Oryzeae</taxon>
        <taxon>Oryzinae</taxon>
        <taxon>Oryza</taxon>
    </lineage>
</organism>
<dbReference type="EnsemblPlants" id="OPUNC01G12150.1">
    <property type="protein sequence ID" value="OPUNC01G12150.1"/>
    <property type="gene ID" value="OPUNC01G12150"/>
</dbReference>
<reference evidence="2" key="2">
    <citation type="submission" date="2018-05" db="EMBL/GenBank/DDBJ databases">
        <title>OpunRS2 (Oryza punctata Reference Sequence Version 2).</title>
        <authorList>
            <person name="Zhang J."/>
            <person name="Kudrna D."/>
            <person name="Lee S."/>
            <person name="Talag J."/>
            <person name="Welchert J."/>
            <person name="Wing R.A."/>
        </authorList>
    </citation>
    <scope>NUCLEOTIDE SEQUENCE [LARGE SCALE GENOMIC DNA]</scope>
</reference>
<dbReference type="AlphaFoldDB" id="A0A0E0JHF7"/>
<accession>A0A0E0JHF7</accession>
<evidence type="ECO:0000256" key="1">
    <source>
        <dbReference type="SAM" id="MobiDB-lite"/>
    </source>
</evidence>
<protein>
    <submittedName>
        <fullName evidence="2">Uncharacterized protein</fullName>
    </submittedName>
</protein>
<evidence type="ECO:0000313" key="2">
    <source>
        <dbReference type="EnsemblPlants" id="OPUNC01G12150.1"/>
    </source>
</evidence>